<comment type="caution">
    <text evidence="1">The sequence shown here is derived from an EMBL/GenBank/DDBJ whole genome shotgun (WGS) entry which is preliminary data.</text>
</comment>
<dbReference type="AlphaFoldDB" id="A0A011AIW7"/>
<proteinExistence type="predicted"/>
<dbReference type="PATRIC" id="fig|927661.3.peg.3046"/>
<dbReference type="InterPro" id="IPR037079">
    <property type="entry name" value="AF2212/PG0164-like_sf"/>
</dbReference>
<evidence type="ECO:0000313" key="1">
    <source>
        <dbReference type="EMBL" id="EXG81961.1"/>
    </source>
</evidence>
<organism evidence="1 2">
    <name type="scientific">Cryptosporangium arvum DSM 44712</name>
    <dbReference type="NCBI Taxonomy" id="927661"/>
    <lineage>
        <taxon>Bacteria</taxon>
        <taxon>Bacillati</taxon>
        <taxon>Actinomycetota</taxon>
        <taxon>Actinomycetes</taxon>
        <taxon>Cryptosporangiales</taxon>
        <taxon>Cryptosporangiaceae</taxon>
        <taxon>Cryptosporangium</taxon>
    </lineage>
</organism>
<gene>
    <name evidence="1" type="ORF">CryarDRAFT_3086</name>
</gene>
<dbReference type="HOGENOM" id="CLU_154638_1_1_11"/>
<dbReference type="EMBL" id="JFBT01000001">
    <property type="protein sequence ID" value="EXG81961.1"/>
    <property type="molecule type" value="Genomic_DNA"/>
</dbReference>
<reference evidence="1 2" key="1">
    <citation type="submission" date="2013-07" db="EMBL/GenBank/DDBJ databases">
        <authorList>
            <consortium name="DOE Joint Genome Institute"/>
            <person name="Eisen J."/>
            <person name="Huntemann M."/>
            <person name="Han J."/>
            <person name="Chen A."/>
            <person name="Kyrpides N."/>
            <person name="Mavromatis K."/>
            <person name="Markowitz V."/>
            <person name="Palaniappan K."/>
            <person name="Ivanova N."/>
            <person name="Schaumberg A."/>
            <person name="Pati A."/>
            <person name="Liolios K."/>
            <person name="Nordberg H.P."/>
            <person name="Cantor M.N."/>
            <person name="Hua S.X."/>
            <person name="Woyke T."/>
        </authorList>
    </citation>
    <scope>NUCLEOTIDE SEQUENCE [LARGE SCALE GENOMIC DNA]</scope>
    <source>
        <strain evidence="1 2">DSM 44712</strain>
    </source>
</reference>
<dbReference type="OrthoDB" id="9808666at2"/>
<keyword evidence="2" id="KW-1185">Reference proteome</keyword>
<evidence type="ECO:0000313" key="2">
    <source>
        <dbReference type="Proteomes" id="UP000021053"/>
    </source>
</evidence>
<sequence>MEFEFDATVWEWRGPAPYHFVSMPGEHAESVREVAAAVTYGWGMIPVRVRLGRTTWRTSMFPKDGGYVLPLRDSVRAKEKIAPDDVVRVHLVIGRARG</sequence>
<accession>A0A011AIW7</accession>
<name>A0A011AIW7_9ACTN</name>
<dbReference type="SUPFAM" id="SSF141694">
    <property type="entry name" value="AF2212/PG0164-like"/>
    <property type="match status" value="1"/>
</dbReference>
<dbReference type="Pfam" id="PF08922">
    <property type="entry name" value="DUF1905"/>
    <property type="match status" value="1"/>
</dbReference>
<dbReference type="Proteomes" id="UP000021053">
    <property type="component" value="Unassembled WGS sequence"/>
</dbReference>
<dbReference type="RefSeq" id="WP_035851479.1">
    <property type="nucleotide sequence ID" value="NZ_KK073874.1"/>
</dbReference>
<protein>
    <recommendedName>
        <fullName evidence="3">DUF1905 domain-containing protein</fullName>
    </recommendedName>
</protein>
<dbReference type="InterPro" id="IPR015018">
    <property type="entry name" value="DUF1905"/>
</dbReference>
<dbReference type="Gene3D" id="2.40.30.100">
    <property type="entry name" value="AF2212/PG0164-like"/>
    <property type="match status" value="1"/>
</dbReference>
<evidence type="ECO:0008006" key="3">
    <source>
        <dbReference type="Google" id="ProtNLM"/>
    </source>
</evidence>